<evidence type="ECO:0000313" key="1">
    <source>
        <dbReference type="EnsemblFungi" id="FOXG_16367P0"/>
    </source>
</evidence>
<dbReference type="EnsemblFungi" id="FOXG_06780T0">
    <property type="protein sequence ID" value="FOXG_06780P0"/>
    <property type="gene ID" value="FOXG_06780"/>
</dbReference>
<dbReference type="EnsemblFungi" id="FOXG_16367T0">
    <property type="protein sequence ID" value="FOXG_16367P0"/>
    <property type="gene ID" value="FOXG_16367"/>
</dbReference>
<dbReference type="EnsemblFungi" id="FOXG_06480T0">
    <property type="protein sequence ID" value="FOXG_06480P0"/>
    <property type="gene ID" value="FOXG_06480"/>
</dbReference>
<accession>A0A0C4BL27</accession>
<dbReference type="VEuPathDB" id="FungiDB:FOXG_06780"/>
<name>A0A0C4BL27_FUSOF</name>
<dbReference type="AlphaFoldDB" id="A0A0C4BL27"/>
<dbReference type="InterPro" id="IPR036259">
    <property type="entry name" value="MFS_trans_sf"/>
</dbReference>
<dbReference type="SUPFAM" id="SSF103473">
    <property type="entry name" value="MFS general substrate transporter"/>
    <property type="match status" value="1"/>
</dbReference>
<protein>
    <submittedName>
        <fullName evidence="1">Uncharacterized protein</fullName>
    </submittedName>
</protein>
<reference evidence="1" key="2">
    <citation type="submission" date="2025-05" db="UniProtKB">
        <authorList>
            <consortium name="EnsemblFungi"/>
        </authorList>
    </citation>
    <scope>IDENTIFICATION</scope>
    <source>
        <strain evidence="1">4287 / CBS 123668 / FGSC 9935 / NRRL 34936</strain>
    </source>
</reference>
<reference evidence="2" key="1">
    <citation type="journal article" date="2012" name="Mol. Plant Microbe Interact.">
        <title>A highly conserved effector in Fusarium oxysporum is required for full virulence on Arabidopsis.</title>
        <authorList>
            <person name="Thatcher L.F."/>
            <person name="Gardiner D.M."/>
            <person name="Kazan K."/>
            <person name="Manners J."/>
        </authorList>
    </citation>
    <scope>NUCLEOTIDE SEQUENCE [LARGE SCALE GENOMIC DNA]</scope>
    <source>
        <strain evidence="2">Fo5176</strain>
    </source>
</reference>
<dbReference type="EnsemblFungi" id="FOXG_07342T0">
    <property type="protein sequence ID" value="FOXG_07342P0"/>
    <property type="gene ID" value="FOXG_07342"/>
</dbReference>
<organism evidence="1 2">
    <name type="scientific">Fusarium oxysporum (strain Fo5176)</name>
    <name type="common">Fusarium vascular wilt</name>
    <dbReference type="NCBI Taxonomy" id="660025"/>
    <lineage>
        <taxon>Eukaryota</taxon>
        <taxon>Fungi</taxon>
        <taxon>Dikarya</taxon>
        <taxon>Ascomycota</taxon>
        <taxon>Pezizomycotina</taxon>
        <taxon>Sordariomycetes</taxon>
        <taxon>Hypocreomycetidae</taxon>
        <taxon>Hypocreales</taxon>
        <taxon>Nectriaceae</taxon>
        <taxon>Fusarium</taxon>
        <taxon>Fusarium oxysporum species complex</taxon>
    </lineage>
</organism>
<dbReference type="VEuPathDB" id="FungiDB:FOXG_07342"/>
<proteinExistence type="predicted"/>
<dbReference type="VEuPathDB" id="FungiDB:FOXG_16367"/>
<sequence>MVPESCRKVVGNGSIPAQRWNRPLMDFLRKNKGGAQEEVASSIAKLRFPNPLRTIKIIFEQEMFLVLVYNSILYLDFITVAATLSTLFKEIYGFNTLELGLCYLPYEAGCCIASLGQGYLDWNYARIARKIGFSIDRRWIVHNGELQHHEHADRRPKPELACHCDGS</sequence>
<gene>
    <name evidence="1" type="primary">28949041</name>
</gene>
<dbReference type="Proteomes" id="UP000002489">
    <property type="component" value="Unassembled WGS sequence"/>
</dbReference>
<dbReference type="VEuPathDB" id="FungiDB:FOXG_06480"/>
<evidence type="ECO:0000313" key="2">
    <source>
        <dbReference type="Proteomes" id="UP000002489"/>
    </source>
</evidence>